<protein>
    <submittedName>
        <fullName evidence="3">Glycosyltransferase family 4 protein</fullName>
    </submittedName>
</protein>
<sequence>MKIAIVIANAYGLGGTVRTVYNLAEGLAHHHEVEIVSLVRHKAEPFFPVPEGVRLRPLHTIGAAAGKAGDAAGDAAGDGERGGLAQAWWDRRARAVVPEPERERNKSYTAPAVHGLRRYLAGTGADVVVGTRPGVNLLLSAWTPGRVLAIGQEHINLDEHTPEVRAAIARRYPRLGGMTVLTSADRTAYRDLLGAEDGWLEVMPNPLPPRRLPRSTLDNPIIAAAGRLSPVKQYPKLLDAFSRVARAHPEWRLRIYGGGKGEEKLRKKIAEKGLSNQVHLMGRTKDITGELAKASLLAVSSRVEGFGMTIIEGFSVGVPAVSFDCPYGPREIIDHEGDGLLVPAQDTEALGEALLRLVEDREARERMGRQALVSAERYALDGIVERWEAFLERRLAESGRRPRSHAVSGR</sequence>
<comment type="caution">
    <text evidence="3">The sequence shown here is derived from an EMBL/GenBank/DDBJ whole genome shotgun (WGS) entry which is preliminary data.</text>
</comment>
<dbReference type="PANTHER" id="PTHR12526:SF627">
    <property type="entry name" value="D-RHAMNOSYLTRANSFERASE WBPZ"/>
    <property type="match status" value="1"/>
</dbReference>
<gene>
    <name evidence="3" type="ORF">O4J56_17475</name>
</gene>
<keyword evidence="1" id="KW-0808">Transferase</keyword>
<dbReference type="Pfam" id="PF00534">
    <property type="entry name" value="Glycos_transf_1"/>
    <property type="match status" value="1"/>
</dbReference>
<organism evidence="3 4">
    <name type="scientific">Nocardiopsis endophytica</name>
    <dbReference type="NCBI Taxonomy" id="3018445"/>
    <lineage>
        <taxon>Bacteria</taxon>
        <taxon>Bacillati</taxon>
        <taxon>Actinomycetota</taxon>
        <taxon>Actinomycetes</taxon>
        <taxon>Streptosporangiales</taxon>
        <taxon>Nocardiopsidaceae</taxon>
        <taxon>Nocardiopsis</taxon>
    </lineage>
</organism>
<dbReference type="Proteomes" id="UP001527866">
    <property type="component" value="Unassembled WGS sequence"/>
</dbReference>
<dbReference type="RefSeq" id="WP_270687001.1">
    <property type="nucleotide sequence ID" value="NZ_JAQFWQ010000050.1"/>
</dbReference>
<accession>A0ABT4U665</accession>
<dbReference type="InterPro" id="IPR001296">
    <property type="entry name" value="Glyco_trans_1"/>
</dbReference>
<evidence type="ECO:0000313" key="4">
    <source>
        <dbReference type="Proteomes" id="UP001527866"/>
    </source>
</evidence>
<evidence type="ECO:0000259" key="2">
    <source>
        <dbReference type="Pfam" id="PF00534"/>
    </source>
</evidence>
<reference evidence="3 4" key="1">
    <citation type="submission" date="2023-01" db="EMBL/GenBank/DDBJ databases">
        <title>Draft genome sequence of Nocardiopsis sp. RSe5-2 isolated from halophytes.</title>
        <authorList>
            <person name="Duangmal K."/>
            <person name="Chantavorakit T."/>
        </authorList>
    </citation>
    <scope>NUCLEOTIDE SEQUENCE [LARGE SCALE GENOMIC DNA]</scope>
    <source>
        <strain evidence="3 4">RSe5-2</strain>
    </source>
</reference>
<proteinExistence type="predicted"/>
<keyword evidence="4" id="KW-1185">Reference proteome</keyword>
<dbReference type="CDD" id="cd03820">
    <property type="entry name" value="GT4_AmsD-like"/>
    <property type="match status" value="1"/>
</dbReference>
<dbReference type="Gene3D" id="3.40.50.2000">
    <property type="entry name" value="Glycogen Phosphorylase B"/>
    <property type="match status" value="2"/>
</dbReference>
<name>A0ABT4U665_9ACTN</name>
<dbReference type="PANTHER" id="PTHR12526">
    <property type="entry name" value="GLYCOSYLTRANSFERASE"/>
    <property type="match status" value="1"/>
</dbReference>
<evidence type="ECO:0000313" key="3">
    <source>
        <dbReference type="EMBL" id="MDA2812437.1"/>
    </source>
</evidence>
<feature type="domain" description="Glycosyl transferase family 1" evidence="2">
    <location>
        <begin position="217"/>
        <end position="371"/>
    </location>
</feature>
<evidence type="ECO:0000256" key="1">
    <source>
        <dbReference type="ARBA" id="ARBA00022679"/>
    </source>
</evidence>
<dbReference type="SUPFAM" id="SSF53756">
    <property type="entry name" value="UDP-Glycosyltransferase/glycogen phosphorylase"/>
    <property type="match status" value="1"/>
</dbReference>
<dbReference type="EMBL" id="JAQFWQ010000050">
    <property type="protein sequence ID" value="MDA2812437.1"/>
    <property type="molecule type" value="Genomic_DNA"/>
</dbReference>